<feature type="signal peptide" evidence="4">
    <location>
        <begin position="1"/>
        <end position="22"/>
    </location>
</feature>
<feature type="compositionally biased region" description="Polar residues" evidence="2">
    <location>
        <begin position="63"/>
        <end position="73"/>
    </location>
</feature>
<sequence>MAFVLALSQVLVAPIAGGVAVAGDEPADVVLEQNVETPEQAVVAETPDAVVGEESDAAEFGNSEATEPEAQTATDEEALEQPAEEVTVDSETDTADEVAYPAQTISATADDEKTVVTVTADEGVLPEGATVQAKVVDDQAVLDAVANEVENDGGKPGLVKAYDVVILDANGNEVQPQGLLTVMFANANMETDSVSVYHVKDVSDESEPPMYEAEGVVAMKAEANEQVFETDHFSIYAVAEDNKIRLKVQFFGKDQNAEVASMLLKKSETAADIEKIVYDPGAGELAEGELFRGWTTDPNYNADTQPMDIEAVRNLAAQRAAALGEDNTELKLYAMIMKSATVTYVDENGIALGSTTKEQRYDDSTPMDYTVNMAYTPPTSEQDFEGWNVLSGESNIVGHTDGKVYENGTNIKVTGDVTFSVNAPTGRWLVFDENGKGATYNSPQFVKSGEVTEEPPLEMHRTGYEFKGWYTDAACTAGNEFTFGQTLTNNTTIYAKWTPVSNAQYTVIIWKQNVAGDGYDFEESIQLTGNANANVNAVVSHGTGNNAYVTVDGDAKSYTGFHLKEFDQNVTIAPEGNTVVNVYYDRTEYTFTFQVRQSGWVVATDNEGTQYRNRNWDRVYFNEDDGKWYRDRSWVGGYYSGHWVYSNEYTGTRYKYLDNDWTTIHTVTRPYGADIGDIWNFTGSNGVTYPQEDPVTSWQPTNSSTYTARITHMEVMPAESITFRHTTTSNTKRYFHYYVEALPGAQDTRTFNGKQYSLYVDLPNDFNIVYYNDDFWELRGFTRQAITKSGNQAVDLAPGGNISWDALNYYYGGQDNHLYFYYTRDKYRIHYMDGVYVDGDGRPQDEPGQGDFGTSDEILYGADISSYNQGGSNYFAPEYPEYTFAGWYIDDACTQPYTFEKMPQGGVTVYAKWTKNQYRVFLHPNAGTDPTLDWGSDNQQMNFRVSSGEKVSTPTGLRSEYELVGWYLDEACTQPYPASFVLNDSSVTTPYDKTTDMTDVMDKWGNGATTNADANRPWITKKLDLYAKWRAKIEGAKGIGVVYDANGGTNGPTDPLLYLDNSDAIAQAASTAPEGKQFKYWVVQTWDEAAGEYVDTETHVYPGDAFTVLKANAKVENVSSQDPEVWKAYTVQLRAEYVDKGSPETTAVLFDANGGTLSDGKTTDERVLEVNGDVEFPTPDPTREGYTFLGWSPEKVDPVTDPSEVSTILDTSKEYAADNLAGLAWNATEGKNILYAVWKKTPVKLVIQKELEGDMADLTKGFTFTVTRSGDGATATTDALHDAQGPAAAGETATVENLTLDSKEVPLYWGDSVVITETDTTGYTTTYTVQLDSTTASASAAYGNGAKVKLDADVTTVVFTNTKEPVVITGVKAAVKSPISYVLLIGSLIALQSVVLTRTRRRRWQE</sequence>
<dbReference type="InterPro" id="IPR055382">
    <property type="entry name" value="DUF7601"/>
</dbReference>
<dbReference type="KEGG" id="shi:Shel_00410"/>
<organism evidence="6 7">
    <name type="scientific">Slackia heliotrinireducens (strain ATCC 29202 / DSM 20476 / NCTC 11029 / RHS 1)</name>
    <name type="common">Peptococcus heliotrinreducens</name>
    <dbReference type="NCBI Taxonomy" id="471855"/>
    <lineage>
        <taxon>Bacteria</taxon>
        <taxon>Bacillati</taxon>
        <taxon>Actinomycetota</taxon>
        <taxon>Coriobacteriia</taxon>
        <taxon>Eggerthellales</taxon>
        <taxon>Eggerthellaceae</taxon>
        <taxon>Slackia</taxon>
    </lineage>
</organism>
<dbReference type="InterPro" id="IPR013378">
    <property type="entry name" value="InlB-like_B-rpt"/>
</dbReference>
<feature type="compositionally biased region" description="Acidic residues" evidence="2">
    <location>
        <begin position="74"/>
        <end position="94"/>
    </location>
</feature>
<dbReference type="eggNOG" id="COG0810">
    <property type="taxonomic scope" value="Bacteria"/>
</dbReference>
<evidence type="ECO:0000256" key="3">
    <source>
        <dbReference type="SAM" id="Phobius"/>
    </source>
</evidence>
<feature type="region of interest" description="Disordered" evidence="2">
    <location>
        <begin position="46"/>
        <end position="94"/>
    </location>
</feature>
<feature type="transmembrane region" description="Helical" evidence="3">
    <location>
        <begin position="1379"/>
        <end position="1397"/>
    </location>
</feature>
<gene>
    <name evidence="6" type="ordered locus">Shel_00410</name>
</gene>
<reference evidence="6 7" key="1">
    <citation type="journal article" date="2009" name="Stand. Genomic Sci.">
        <title>Complete genome sequence of Slackia heliotrinireducens type strain (RHS 1).</title>
        <authorList>
            <person name="Pukall R."/>
            <person name="Lapidus A."/>
            <person name="Nolan M."/>
            <person name="Copeland A."/>
            <person name="Glavina Del Rio T."/>
            <person name="Lucas S."/>
            <person name="Chen F."/>
            <person name="Tice H."/>
            <person name="Cheng J.F."/>
            <person name="Chertkov O."/>
            <person name="Bruce D."/>
            <person name="Goodwin L."/>
            <person name="Kuske C."/>
            <person name="Brettin T."/>
            <person name="Detter J.C."/>
            <person name="Han C."/>
            <person name="Pitluck S."/>
            <person name="Pati A."/>
            <person name="Mavrommatis K."/>
            <person name="Ivanova N."/>
            <person name="Ovchinnikova G."/>
            <person name="Chen A."/>
            <person name="Palaniappan K."/>
            <person name="Schneider S."/>
            <person name="Rohde M."/>
            <person name="Chain P."/>
            <person name="D'haeseleer P."/>
            <person name="Goker M."/>
            <person name="Bristow J."/>
            <person name="Eisen J.A."/>
            <person name="Markowitz V."/>
            <person name="Kyrpides N.C."/>
            <person name="Klenk H.P."/>
            <person name="Hugenholtz P."/>
        </authorList>
    </citation>
    <scope>NUCLEOTIDE SEQUENCE [LARGE SCALE GENOMIC DNA]</scope>
    <source>
        <strain evidence="7">ATCC 29202 / DSM 20476 / NCTC 11029 / RHS 1</strain>
    </source>
</reference>
<comment type="subcellular location">
    <subcellularLocation>
        <location evidence="1">Cell envelope</location>
    </subcellularLocation>
</comment>
<evidence type="ECO:0000256" key="2">
    <source>
        <dbReference type="SAM" id="MobiDB-lite"/>
    </source>
</evidence>
<keyword evidence="4" id="KW-0732">Signal</keyword>
<dbReference type="Proteomes" id="UP000002026">
    <property type="component" value="Chromosome"/>
</dbReference>
<keyword evidence="3" id="KW-1133">Transmembrane helix</keyword>
<accession>C7N0N8</accession>
<keyword evidence="7" id="KW-1185">Reference proteome</keyword>
<evidence type="ECO:0000313" key="6">
    <source>
        <dbReference type="EMBL" id="ACV21116.1"/>
    </source>
</evidence>
<name>C7N0N8_SLAHD</name>
<dbReference type="Pfam" id="PF24547">
    <property type="entry name" value="DUF7601"/>
    <property type="match status" value="1"/>
</dbReference>
<evidence type="ECO:0000259" key="5">
    <source>
        <dbReference type="Pfam" id="PF24547"/>
    </source>
</evidence>
<dbReference type="Pfam" id="PF09479">
    <property type="entry name" value="Flg_new"/>
    <property type="match status" value="4"/>
</dbReference>
<evidence type="ECO:0000256" key="1">
    <source>
        <dbReference type="ARBA" id="ARBA00004196"/>
    </source>
</evidence>
<dbReference type="InterPro" id="IPR042229">
    <property type="entry name" value="Listeria/Bacterioides_rpt_sf"/>
</dbReference>
<dbReference type="NCBIfam" id="TIGR02543">
    <property type="entry name" value="List_Bact_rpt"/>
    <property type="match status" value="2"/>
</dbReference>
<feature type="domain" description="DUF7601" evidence="5">
    <location>
        <begin position="1244"/>
        <end position="1363"/>
    </location>
</feature>
<keyword evidence="3" id="KW-0812">Transmembrane</keyword>
<proteinExistence type="predicted"/>
<dbReference type="HOGENOM" id="CLU_254338_0_0_11"/>
<dbReference type="RefSeq" id="WP_012797227.1">
    <property type="nucleotide sequence ID" value="NC_013165.1"/>
</dbReference>
<protein>
    <submittedName>
        <fullName evidence="6">Conserved repeat protein</fullName>
    </submittedName>
</protein>
<keyword evidence="3" id="KW-0472">Membrane</keyword>
<dbReference type="STRING" id="471855.Shel_00410"/>
<dbReference type="Gene3D" id="2.60.40.1140">
    <property type="entry name" value="Collagen-binding surface protein Cna, B-type domain"/>
    <property type="match status" value="1"/>
</dbReference>
<evidence type="ECO:0000256" key="4">
    <source>
        <dbReference type="SAM" id="SignalP"/>
    </source>
</evidence>
<feature type="chain" id="PRO_5002980668" evidence="4">
    <location>
        <begin position="23"/>
        <end position="1406"/>
    </location>
</feature>
<dbReference type="EMBL" id="CP001684">
    <property type="protein sequence ID" value="ACV21116.1"/>
    <property type="molecule type" value="Genomic_DNA"/>
</dbReference>
<dbReference type="Gene3D" id="2.60.40.4270">
    <property type="entry name" value="Listeria-Bacteroides repeat domain"/>
    <property type="match status" value="3"/>
</dbReference>
<evidence type="ECO:0000313" key="7">
    <source>
        <dbReference type="Proteomes" id="UP000002026"/>
    </source>
</evidence>
<dbReference type="GO" id="GO:0030313">
    <property type="term" value="C:cell envelope"/>
    <property type="evidence" value="ECO:0007669"/>
    <property type="project" value="UniProtKB-SubCell"/>
</dbReference>